<dbReference type="Proteomes" id="UP000278036">
    <property type="component" value="Unassembled WGS sequence"/>
</dbReference>
<accession>A0A3A9JI45</accession>
<dbReference type="Pfam" id="PF26354">
    <property type="entry name" value="DMF_alpha"/>
    <property type="match status" value="1"/>
</dbReference>
<keyword evidence="4" id="KW-1185">Reference proteome</keyword>
<dbReference type="Proteomes" id="UP000274097">
    <property type="component" value="Unassembled WGS sequence"/>
</dbReference>
<dbReference type="AlphaFoldDB" id="A0A3A9JI45"/>
<evidence type="ECO:0000313" key="4">
    <source>
        <dbReference type="Proteomes" id="UP000274097"/>
    </source>
</evidence>
<evidence type="ECO:0000313" key="3">
    <source>
        <dbReference type="EMBL" id="RMI19742.1"/>
    </source>
</evidence>
<dbReference type="EMBL" id="RAQU01000001">
    <property type="protein sequence ID" value="RKK06242.1"/>
    <property type="molecule type" value="Genomic_DNA"/>
</dbReference>
<dbReference type="InterPro" id="IPR058713">
    <property type="entry name" value="DMF_alpha_dom"/>
</dbReference>
<dbReference type="EMBL" id="RFLX01000016">
    <property type="protein sequence ID" value="RMI19742.1"/>
    <property type="molecule type" value="Genomic_DNA"/>
</dbReference>
<dbReference type="RefSeq" id="WP_120636320.1">
    <property type="nucleotide sequence ID" value="NZ_RAQU01000001.1"/>
</dbReference>
<reference evidence="2 5" key="1">
    <citation type="submission" date="2018-09" db="EMBL/GenBank/DDBJ databases">
        <title>Roseomonas sp. nov., isolated from feces of Tibetan antelopes in the Qinghai-Tibet plateau, China.</title>
        <authorList>
            <person name="Tian Z."/>
        </authorList>
    </citation>
    <scope>NUCLEOTIDE SEQUENCE [LARGE SCALE GENOMIC DNA]</scope>
    <source>
        <strain evidence="3 4">Z23</strain>
        <strain evidence="2 5">Z24</strain>
    </source>
</reference>
<gene>
    <name evidence="2" type="ORF">D6Z83_00260</name>
    <name evidence="3" type="ORF">EBE87_19030</name>
</gene>
<protein>
    <recommendedName>
        <fullName evidence="1">N,N-dimethylformamidase alpha subunit domain-containing protein</fullName>
    </recommendedName>
</protein>
<dbReference type="InParanoid" id="A0A3A9JI45"/>
<proteinExistence type="predicted"/>
<evidence type="ECO:0000313" key="2">
    <source>
        <dbReference type="EMBL" id="RKK06242.1"/>
    </source>
</evidence>
<evidence type="ECO:0000313" key="5">
    <source>
        <dbReference type="Proteomes" id="UP000278036"/>
    </source>
</evidence>
<feature type="domain" description="N,N-dimethylformamidase alpha subunit" evidence="1">
    <location>
        <begin position="21"/>
        <end position="106"/>
    </location>
</feature>
<evidence type="ECO:0000259" key="1">
    <source>
        <dbReference type="Pfam" id="PF26354"/>
    </source>
</evidence>
<comment type="caution">
    <text evidence="2">The sequence shown here is derived from an EMBL/GenBank/DDBJ whole genome shotgun (WGS) entry which is preliminary data.</text>
</comment>
<name>A0A3A9JI45_9PROT</name>
<organism evidence="2 5">
    <name type="scientific">Teichococcus wenyumeiae</name>
    <dbReference type="NCBI Taxonomy" id="2478470"/>
    <lineage>
        <taxon>Bacteria</taxon>
        <taxon>Pseudomonadati</taxon>
        <taxon>Pseudomonadota</taxon>
        <taxon>Alphaproteobacteria</taxon>
        <taxon>Acetobacterales</taxon>
        <taxon>Roseomonadaceae</taxon>
        <taxon>Roseomonas</taxon>
    </lineage>
</organism>
<sequence>MLVNDPAAAHWPFDPSRLDLALEFRRRPRGPHGDALQKLLHRMRWAGDPAEEGRWILVVVEPNRRWMLAQLPRHRGQPVRTLPNQVFTSLAEAEWEIFKRRWAALAGAPLPEEIAGGGAGT</sequence>
<dbReference type="OrthoDB" id="7068805at2"/>